<evidence type="ECO:0000313" key="2">
    <source>
        <dbReference type="Proteomes" id="UP000012227"/>
    </source>
</evidence>
<accession>N1W8Z0</accession>
<name>N1W8Z0_9LEPT</name>
<proteinExistence type="predicted"/>
<comment type="caution">
    <text evidence="1">The sequence shown here is derived from an EMBL/GenBank/DDBJ whole genome shotgun (WGS) entry which is preliminary data.</text>
</comment>
<sequence length="38" mass="4641">MLKRFCIHSIRSIQSLGEFPNWDLPEFGFEFQRIIRDN</sequence>
<dbReference type="EMBL" id="AOGY02000042">
    <property type="protein sequence ID" value="EMY69915.1"/>
    <property type="molecule type" value="Genomic_DNA"/>
</dbReference>
<dbReference type="Proteomes" id="UP000012227">
    <property type="component" value="Unassembled WGS sequence"/>
</dbReference>
<gene>
    <name evidence="1" type="ORF">LEP1GSC199_2619</name>
</gene>
<dbReference type="AlphaFoldDB" id="N1W8Z0"/>
<protein>
    <submittedName>
        <fullName evidence="1">Uncharacterized protein</fullName>
    </submittedName>
</protein>
<reference evidence="1 2" key="1">
    <citation type="submission" date="2013-03" db="EMBL/GenBank/DDBJ databases">
        <authorList>
            <person name="Harkins D.M."/>
            <person name="Durkin A.S."/>
            <person name="Brinkac L.M."/>
            <person name="Haft D.H."/>
            <person name="Selengut J.D."/>
            <person name="Sanka R."/>
            <person name="DePew J."/>
            <person name="Purushe J."/>
            <person name="Galloway R.L."/>
            <person name="Vinetz J.M."/>
            <person name="Sutton G.G."/>
            <person name="Nierman W.C."/>
            <person name="Fouts D.E."/>
        </authorList>
    </citation>
    <scope>NUCLEOTIDE SEQUENCE [LARGE SCALE GENOMIC DNA]</scope>
    <source>
        <strain evidence="1 2">Waz Holland</strain>
    </source>
</reference>
<evidence type="ECO:0000313" key="1">
    <source>
        <dbReference type="EMBL" id="EMY69915.1"/>
    </source>
</evidence>
<dbReference type="STRING" id="1218591.LEP1GSC199_2619"/>
<organism evidence="1 2">
    <name type="scientific">Leptospira vanthielii serovar Holland str. Waz Holland = ATCC 700522</name>
    <dbReference type="NCBI Taxonomy" id="1218591"/>
    <lineage>
        <taxon>Bacteria</taxon>
        <taxon>Pseudomonadati</taxon>
        <taxon>Spirochaetota</taxon>
        <taxon>Spirochaetia</taxon>
        <taxon>Leptospirales</taxon>
        <taxon>Leptospiraceae</taxon>
        <taxon>Leptospira</taxon>
    </lineage>
</organism>